<comment type="subcellular location">
    <subcellularLocation>
        <location evidence="1">Endoplasmic reticulum membrane</location>
    </subcellularLocation>
</comment>
<dbReference type="InterPro" id="IPR039698">
    <property type="entry name" value="Dfg10/SRD5A3"/>
</dbReference>
<dbReference type="GeneID" id="19188900"/>
<feature type="transmembrane region" description="Helical" evidence="1">
    <location>
        <begin position="142"/>
        <end position="161"/>
    </location>
</feature>
<keyword evidence="1" id="KW-0812">Transmembrane</keyword>
<dbReference type="GO" id="GO:0160198">
    <property type="term" value="F:polyprenal reductase activity"/>
    <property type="evidence" value="ECO:0007669"/>
    <property type="project" value="UniProtKB-EC"/>
</dbReference>
<organism evidence="2 3">
    <name type="scientific">Cladophialophora psammophila CBS 110553</name>
    <dbReference type="NCBI Taxonomy" id="1182543"/>
    <lineage>
        <taxon>Eukaryota</taxon>
        <taxon>Fungi</taxon>
        <taxon>Dikarya</taxon>
        <taxon>Ascomycota</taxon>
        <taxon>Pezizomycotina</taxon>
        <taxon>Eurotiomycetes</taxon>
        <taxon>Chaetothyriomycetidae</taxon>
        <taxon>Chaetothyriales</taxon>
        <taxon>Herpotrichiellaceae</taxon>
        <taxon>Cladophialophora</taxon>
    </lineage>
</organism>
<comment type="catalytic activity">
    <reaction evidence="1">
        <text>a di-trans,poly-cis-dolichal + NADP(+) = a di-trans,poly-cis-polyprenal + NADPH + H(+)</text>
        <dbReference type="Rhea" id="RHEA:80727"/>
        <dbReference type="Rhea" id="RHEA-COMP:19536"/>
        <dbReference type="Rhea" id="RHEA-COMP:19537"/>
        <dbReference type="ChEBI" id="CHEBI:15378"/>
        <dbReference type="ChEBI" id="CHEBI:57783"/>
        <dbReference type="ChEBI" id="CHEBI:58349"/>
        <dbReference type="ChEBI" id="CHEBI:231623"/>
        <dbReference type="ChEBI" id="CHEBI:231637"/>
        <dbReference type="EC" id="1.3.1.94"/>
    </reaction>
    <physiologicalReaction direction="right-to-left" evidence="1">
        <dbReference type="Rhea" id="RHEA:80729"/>
    </physiologicalReaction>
</comment>
<protein>
    <recommendedName>
        <fullName evidence="1">Polyprenal reductase</fullName>
        <ecNumber evidence="1">1.3.1.94</ecNumber>
    </recommendedName>
</protein>
<feature type="transmembrane region" description="Helical" evidence="1">
    <location>
        <begin position="275"/>
        <end position="295"/>
    </location>
</feature>
<keyword evidence="1" id="KW-0472">Membrane</keyword>
<evidence type="ECO:0000313" key="3">
    <source>
        <dbReference type="Proteomes" id="UP000019471"/>
    </source>
</evidence>
<dbReference type="GO" id="GO:0102389">
    <property type="term" value="F:polyprenol reductase activity"/>
    <property type="evidence" value="ECO:0007669"/>
    <property type="project" value="UniProtKB-UniRule"/>
</dbReference>
<keyword evidence="1" id="KW-1133">Transmembrane helix</keyword>
<dbReference type="AlphaFoldDB" id="W9X7X9"/>
<evidence type="ECO:0000256" key="1">
    <source>
        <dbReference type="RuleBase" id="RU367081"/>
    </source>
</evidence>
<reference evidence="2 3" key="1">
    <citation type="submission" date="2013-03" db="EMBL/GenBank/DDBJ databases">
        <title>The Genome Sequence of Cladophialophora psammophila CBS 110553.</title>
        <authorList>
            <consortium name="The Broad Institute Genomics Platform"/>
            <person name="Cuomo C."/>
            <person name="de Hoog S."/>
            <person name="Gorbushina A."/>
            <person name="Walker B."/>
            <person name="Young S.K."/>
            <person name="Zeng Q."/>
            <person name="Gargeya S."/>
            <person name="Fitzgerald M."/>
            <person name="Haas B."/>
            <person name="Abouelleil A."/>
            <person name="Allen A.W."/>
            <person name="Alvarado L."/>
            <person name="Arachchi H.M."/>
            <person name="Berlin A.M."/>
            <person name="Chapman S.B."/>
            <person name="Gainer-Dewar J."/>
            <person name="Goldberg J."/>
            <person name="Griggs A."/>
            <person name="Gujja S."/>
            <person name="Hansen M."/>
            <person name="Howarth C."/>
            <person name="Imamovic A."/>
            <person name="Ireland A."/>
            <person name="Larimer J."/>
            <person name="McCowan C."/>
            <person name="Murphy C."/>
            <person name="Pearson M."/>
            <person name="Poon T.W."/>
            <person name="Priest M."/>
            <person name="Roberts A."/>
            <person name="Saif S."/>
            <person name="Shea T."/>
            <person name="Sisk P."/>
            <person name="Sykes S."/>
            <person name="Wortman J."/>
            <person name="Nusbaum C."/>
            <person name="Birren B."/>
        </authorList>
    </citation>
    <scope>NUCLEOTIDE SEQUENCE [LARGE SCALE GENOMIC DNA]</scope>
    <source>
        <strain evidence="2 3">CBS 110553</strain>
    </source>
</reference>
<dbReference type="STRING" id="1182543.W9X7X9"/>
<dbReference type="EC" id="1.3.1.94" evidence="1"/>
<dbReference type="PANTHER" id="PTHR14624:SF0">
    <property type="entry name" value="POLYPRENOL REDUCTASE"/>
    <property type="match status" value="1"/>
</dbReference>
<feature type="transmembrane region" description="Helical" evidence="1">
    <location>
        <begin position="182"/>
        <end position="200"/>
    </location>
</feature>
<dbReference type="GO" id="GO:0006488">
    <property type="term" value="P:dolichol-linked oligosaccharide biosynthetic process"/>
    <property type="evidence" value="ECO:0007669"/>
    <property type="project" value="UniProtKB-UniRule"/>
</dbReference>
<keyword evidence="1" id="KW-0560">Oxidoreductase</keyword>
<evidence type="ECO:0000313" key="2">
    <source>
        <dbReference type="EMBL" id="EXJ73026.1"/>
    </source>
</evidence>
<keyword evidence="1" id="KW-0256">Endoplasmic reticulum</keyword>
<comment type="caution">
    <text evidence="2">The sequence shown here is derived from an EMBL/GenBank/DDBJ whole genome shotgun (WGS) entry which is preliminary data.</text>
</comment>
<dbReference type="EMBL" id="AMGX01000005">
    <property type="protein sequence ID" value="EXJ73026.1"/>
    <property type="molecule type" value="Genomic_DNA"/>
</dbReference>
<dbReference type="OrthoDB" id="541710at2759"/>
<keyword evidence="1" id="KW-0521">NADP</keyword>
<dbReference type="GO" id="GO:0003865">
    <property type="term" value="F:3-oxo-5-alpha-steroid 4-dehydrogenase activity"/>
    <property type="evidence" value="ECO:0007669"/>
    <property type="project" value="TreeGrafter"/>
</dbReference>
<name>W9X7X9_9EURO</name>
<dbReference type="HOGENOM" id="CLU_044409_0_1_1"/>
<comment type="similarity">
    <text evidence="1">Belongs to the steroid 5-alpha reductase family. Polyprenal reductase subfamily.</text>
</comment>
<sequence>MLNLVIWAIRAFYLLSSLAIFAVRLIPALGVRFLVYGARTRNPARGSEDRKSRKQNQPSVGVKFLDYVATFTVPHSWFTHFYVLSIACSLACLFTFHQYAGTTESQDMDIPAFCSMLMLVQGCRRLVECLVLTQPSKSRMWIGHYAIGMAYYMATNIAIWVEHLHVNLIQPRRPDLDRNQGSILWTSKTLICTIIFFWASDRQNLYHRYLSSLKKYTLPEKHAFRWIVAPHYTAEWLIYLSLAFLDAPPSQQQQQNHHHNLQQYHYNQKPATTSINWTLFCALVFVTVNLGVTAAGTKEWLRTKFPDRAWEIIKRWRMIPFVY</sequence>
<dbReference type="UniPathway" id="UPA00378"/>
<dbReference type="GO" id="GO:0005789">
    <property type="term" value="C:endoplasmic reticulum membrane"/>
    <property type="evidence" value="ECO:0007669"/>
    <property type="project" value="UniProtKB-SubCell"/>
</dbReference>
<keyword evidence="3" id="KW-1185">Reference proteome</keyword>
<feature type="transmembrane region" description="Helical" evidence="1">
    <location>
        <begin position="81"/>
        <end position="100"/>
    </location>
</feature>
<dbReference type="Proteomes" id="UP000019471">
    <property type="component" value="Unassembled WGS sequence"/>
</dbReference>
<feature type="transmembrane region" description="Helical" evidence="1">
    <location>
        <begin position="12"/>
        <end position="35"/>
    </location>
</feature>
<proteinExistence type="inferred from homology"/>
<dbReference type="eggNOG" id="KOG1640">
    <property type="taxonomic scope" value="Eukaryota"/>
</dbReference>
<comment type="function">
    <text evidence="1">Plays a key role in early steps of protein N-linked glycosylation by being involved in the conversion of polyprenol into dolichol. Acts as a polyprenal reductase that mediates the reduction of polyprenal into dolichal in a NADP-dependent mechanism. Dolichols are required for the synthesis of dolichol-linked monosaccharides and the oligosaccharide precursor used for N-glycosylation.</text>
</comment>
<dbReference type="PROSITE" id="PS50244">
    <property type="entry name" value="S5A_REDUCTASE"/>
    <property type="match status" value="1"/>
</dbReference>
<dbReference type="RefSeq" id="XP_007742973.1">
    <property type="nucleotide sequence ID" value="XM_007744783.1"/>
</dbReference>
<dbReference type="GO" id="GO:0016095">
    <property type="term" value="P:polyprenol catabolic process"/>
    <property type="evidence" value="ECO:0007669"/>
    <property type="project" value="UniProtKB-UniRule"/>
</dbReference>
<dbReference type="PANTHER" id="PTHR14624">
    <property type="entry name" value="DFG10 PROTEIN"/>
    <property type="match status" value="1"/>
</dbReference>
<comment type="pathway">
    <text evidence="1">Protein modification; protein glycosylation.</text>
</comment>
<gene>
    <name evidence="2" type="ORF">A1O5_04175</name>
</gene>
<accession>W9X7X9</accession>